<dbReference type="eggNOG" id="COG1052">
    <property type="taxonomic scope" value="Bacteria"/>
</dbReference>
<evidence type="ECO:0000256" key="3">
    <source>
        <dbReference type="ARBA" id="ARBA00023027"/>
    </source>
</evidence>
<dbReference type="InterPro" id="IPR006140">
    <property type="entry name" value="D-isomer_DH_NAD-bd"/>
</dbReference>
<gene>
    <name evidence="7" type="ordered locus">NT01CX_0980</name>
</gene>
<dbReference type="Gene3D" id="3.40.50.720">
    <property type="entry name" value="NAD(P)-binding Rossmann-like Domain"/>
    <property type="match status" value="2"/>
</dbReference>
<dbReference type="KEGG" id="cno:NT01CX_0980"/>
<name>A0PXH5_CLONN</name>
<keyword evidence="3" id="KW-0520">NAD</keyword>
<dbReference type="InterPro" id="IPR006139">
    <property type="entry name" value="D-isomer_2_OHA_DH_cat_dom"/>
</dbReference>
<dbReference type="PANTHER" id="PTHR43761:SF1">
    <property type="entry name" value="D-ISOMER SPECIFIC 2-HYDROXYACID DEHYDROGENASE CATALYTIC DOMAIN-CONTAINING PROTEIN-RELATED"/>
    <property type="match status" value="1"/>
</dbReference>
<sequence length="319" mass="36040">MLKIAILDAKTLGKDIDLRIFNEFGEVEIYDITKSSEVLERIKDKDIIIANKILLNEDNLKEAHKLKLICICATGTNNVDLNYTNKRGIVVTNVAGYSTSSVVQHTFSCLFYLLQNLRYYDEYTKSGQYSKEDTFTHFMKPFWEISGKTWGIIGLGEIGRNVAKIAQSFGCNVIYYSTSGKNNNSSYKRKTLEELLKESDIVSIHCPLNKETENLISMEQLKQMKKSAILINVGRGKIIDEKALAEALDKEVIGAAALDVMESEPIGEDNPLLKIKSKEKLLITPHIAWASVEARKKLVKEIKLNINAFLNNEKRNVVK</sequence>
<dbReference type="Pfam" id="PF00389">
    <property type="entry name" value="2-Hacid_dh"/>
    <property type="match status" value="1"/>
</dbReference>
<keyword evidence="2 4" id="KW-0560">Oxidoreductase</keyword>
<keyword evidence="8" id="KW-1185">Reference proteome</keyword>
<evidence type="ECO:0000256" key="1">
    <source>
        <dbReference type="ARBA" id="ARBA00005854"/>
    </source>
</evidence>
<dbReference type="EMBL" id="CP000382">
    <property type="protein sequence ID" value="ABK60894.1"/>
    <property type="molecule type" value="Genomic_DNA"/>
</dbReference>
<dbReference type="Proteomes" id="UP000008220">
    <property type="component" value="Chromosome"/>
</dbReference>
<dbReference type="PATRIC" id="fig|386415.7.peg.104"/>
<dbReference type="InterPro" id="IPR036291">
    <property type="entry name" value="NAD(P)-bd_dom_sf"/>
</dbReference>
<dbReference type="SUPFAM" id="SSF52283">
    <property type="entry name" value="Formate/glycerate dehydrogenase catalytic domain-like"/>
    <property type="match status" value="1"/>
</dbReference>
<dbReference type="GO" id="GO:0006564">
    <property type="term" value="P:L-serine biosynthetic process"/>
    <property type="evidence" value="ECO:0007669"/>
    <property type="project" value="UniProtKB-ARBA"/>
</dbReference>
<comment type="similarity">
    <text evidence="1 4">Belongs to the D-isomer specific 2-hydroxyacid dehydrogenase family.</text>
</comment>
<dbReference type="InterPro" id="IPR050418">
    <property type="entry name" value="D-iso_2-hydroxyacid_DH_PdxB"/>
</dbReference>
<dbReference type="SUPFAM" id="SSF51735">
    <property type="entry name" value="NAD(P)-binding Rossmann-fold domains"/>
    <property type="match status" value="1"/>
</dbReference>
<feature type="domain" description="D-isomer specific 2-hydroxyacid dehydrogenase NAD-binding" evidence="6">
    <location>
        <begin position="109"/>
        <end position="288"/>
    </location>
</feature>
<dbReference type="InterPro" id="IPR029753">
    <property type="entry name" value="D-isomer_DH_CS"/>
</dbReference>
<proteinExistence type="inferred from homology"/>
<protein>
    <submittedName>
        <fullName evidence="7">D-isomer specific 2-hydroxyacid dehydrogenase</fullName>
    </submittedName>
</protein>
<dbReference type="GO" id="GO:0051287">
    <property type="term" value="F:NAD binding"/>
    <property type="evidence" value="ECO:0007669"/>
    <property type="project" value="InterPro"/>
</dbReference>
<dbReference type="FunFam" id="3.40.50.720:FF:000041">
    <property type="entry name" value="D-3-phosphoglycerate dehydrogenase"/>
    <property type="match status" value="1"/>
</dbReference>
<dbReference type="NCBIfam" id="NF006263">
    <property type="entry name" value="PRK08410.1"/>
    <property type="match status" value="1"/>
</dbReference>
<dbReference type="AlphaFoldDB" id="A0PXH5"/>
<dbReference type="PROSITE" id="PS00670">
    <property type="entry name" value="D_2_HYDROXYACID_DH_2"/>
    <property type="match status" value="1"/>
</dbReference>
<evidence type="ECO:0000313" key="7">
    <source>
        <dbReference type="EMBL" id="ABK60894.1"/>
    </source>
</evidence>
<dbReference type="RefSeq" id="WP_011721098.1">
    <property type="nucleotide sequence ID" value="NC_008593.1"/>
</dbReference>
<dbReference type="HOGENOM" id="CLU_019796_1_3_9"/>
<reference evidence="7 8" key="1">
    <citation type="journal article" date="2006" name="Nat. Biotechnol.">
        <title>The genome and transcriptomes of the anti-tumor agent Clostridium novyi-NT.</title>
        <authorList>
            <person name="Bettegowda C."/>
            <person name="Huang X."/>
            <person name="Lin J."/>
            <person name="Cheong I."/>
            <person name="Kohli M."/>
            <person name="Szabo S.A."/>
            <person name="Zhang X."/>
            <person name="Diaz L.A. Jr."/>
            <person name="Velculescu V.E."/>
            <person name="Parmigiani G."/>
            <person name="Kinzler K.W."/>
            <person name="Vogelstein B."/>
            <person name="Zhou S."/>
        </authorList>
    </citation>
    <scope>NUCLEOTIDE SEQUENCE [LARGE SCALE GENOMIC DNA]</scope>
    <source>
        <strain evidence="7 8">NT</strain>
    </source>
</reference>
<dbReference type="PROSITE" id="PS00671">
    <property type="entry name" value="D_2_HYDROXYACID_DH_3"/>
    <property type="match status" value="1"/>
</dbReference>
<evidence type="ECO:0000313" key="8">
    <source>
        <dbReference type="Proteomes" id="UP000008220"/>
    </source>
</evidence>
<dbReference type="Pfam" id="PF02826">
    <property type="entry name" value="2-Hacid_dh_C"/>
    <property type="match status" value="1"/>
</dbReference>
<dbReference type="GO" id="GO:0047545">
    <property type="term" value="F:(S)-2-hydroxyglutarate dehydrogenase activity"/>
    <property type="evidence" value="ECO:0007669"/>
    <property type="project" value="UniProtKB-ARBA"/>
</dbReference>
<evidence type="ECO:0000259" key="5">
    <source>
        <dbReference type="Pfam" id="PF00389"/>
    </source>
</evidence>
<evidence type="ECO:0000256" key="4">
    <source>
        <dbReference type="RuleBase" id="RU003719"/>
    </source>
</evidence>
<evidence type="ECO:0000256" key="2">
    <source>
        <dbReference type="ARBA" id="ARBA00023002"/>
    </source>
</evidence>
<dbReference type="GO" id="GO:0004617">
    <property type="term" value="F:phosphoglycerate dehydrogenase activity"/>
    <property type="evidence" value="ECO:0007669"/>
    <property type="project" value="UniProtKB-ARBA"/>
</dbReference>
<dbReference type="CDD" id="cd12162">
    <property type="entry name" value="2-Hacid_dh_4"/>
    <property type="match status" value="1"/>
</dbReference>
<evidence type="ECO:0000259" key="6">
    <source>
        <dbReference type="Pfam" id="PF02826"/>
    </source>
</evidence>
<dbReference type="STRING" id="386415.NT01CX_0980"/>
<dbReference type="PANTHER" id="PTHR43761">
    <property type="entry name" value="D-ISOMER SPECIFIC 2-HYDROXYACID DEHYDROGENASE FAMILY PROTEIN (AFU_ORTHOLOGUE AFUA_1G13630)"/>
    <property type="match status" value="1"/>
</dbReference>
<organism evidence="7 8">
    <name type="scientific">Clostridium novyi (strain NT)</name>
    <dbReference type="NCBI Taxonomy" id="386415"/>
    <lineage>
        <taxon>Bacteria</taxon>
        <taxon>Bacillati</taxon>
        <taxon>Bacillota</taxon>
        <taxon>Clostridia</taxon>
        <taxon>Eubacteriales</taxon>
        <taxon>Clostridiaceae</taxon>
        <taxon>Clostridium</taxon>
    </lineage>
</organism>
<feature type="domain" description="D-isomer specific 2-hydroxyacid dehydrogenase catalytic" evidence="5">
    <location>
        <begin position="12"/>
        <end position="318"/>
    </location>
</feature>
<accession>A0PXH5</accession>